<evidence type="ECO:0000256" key="1">
    <source>
        <dbReference type="SAM" id="MobiDB-lite"/>
    </source>
</evidence>
<dbReference type="EMBL" id="JAWHQM010000072">
    <property type="protein sequence ID" value="KAK5636556.1"/>
    <property type="molecule type" value="Genomic_DNA"/>
</dbReference>
<sequence>MFPPPPALGGAESNSHDTAPQQQQQSSHGDSHTTGAPSNQPSLSTNANGLDIESWAISALESLSVSPLVRGTGAPLSIPLDKTKVDAKKEKPSVSIYDPRARSIAITPPPRPPSCRDSLKRREALLKGNEGSRQRRRWENDRLLHVPNAVPPEPQDYLPRPTHPVNHVPYQIAAAWELRVRAEVESRNAAHARRKQAHTRTLGDEGVAGRVPRELCQRAKKTPAVRTWVRSLEEPVRKYLVEREMAKEPVPDLRTDDSDSSISDMDSEDEEIVFVGRNGSMRDGKAKDRDNSGRKARPEASTVGGQWKKARREEKKSGTTQDEGMLFDAFGDEDGGAFRRWITHSISDYYGLQSRSILIGEPTRKVVYVGIKQMKTGHTPPIRADLPRPLWELC</sequence>
<feature type="compositionally biased region" description="Polar residues" evidence="1">
    <location>
        <begin position="32"/>
        <end position="47"/>
    </location>
</feature>
<accession>A0AAN7V1J7</accession>
<evidence type="ECO:0000313" key="4">
    <source>
        <dbReference type="Proteomes" id="UP001305414"/>
    </source>
</evidence>
<protein>
    <recommendedName>
        <fullName evidence="2">R3H-associated N-terminal domain-containing protein</fullName>
    </recommendedName>
</protein>
<name>A0AAN7V1J7_9PEZI</name>
<evidence type="ECO:0000313" key="3">
    <source>
        <dbReference type="EMBL" id="KAK5636556.1"/>
    </source>
</evidence>
<dbReference type="Proteomes" id="UP001305414">
    <property type="component" value="Unassembled WGS sequence"/>
</dbReference>
<feature type="domain" description="R3H-associated N-terminal" evidence="2">
    <location>
        <begin position="112"/>
        <end position="200"/>
    </location>
</feature>
<proteinExistence type="predicted"/>
<feature type="compositionally biased region" description="Basic and acidic residues" evidence="1">
    <location>
        <begin position="280"/>
        <end position="298"/>
    </location>
</feature>
<feature type="region of interest" description="Disordered" evidence="1">
    <location>
        <begin position="1"/>
        <end position="47"/>
    </location>
</feature>
<reference evidence="3 4" key="1">
    <citation type="submission" date="2023-10" db="EMBL/GenBank/DDBJ databases">
        <title>Draft genome sequence of Xylaria bambusicola isolate GMP-LS, the root and basal stem rot pathogen of sugarcane in Indonesia.</title>
        <authorList>
            <person name="Selvaraj P."/>
            <person name="Muralishankar V."/>
            <person name="Muruganantham S."/>
            <person name="Sp S."/>
            <person name="Haryani S."/>
            <person name="Lau K.J.X."/>
            <person name="Naqvi N.I."/>
        </authorList>
    </citation>
    <scope>NUCLEOTIDE SEQUENCE [LARGE SCALE GENOMIC DNA]</scope>
    <source>
        <strain evidence="3">GMP-LS</strain>
    </source>
</reference>
<dbReference type="Pfam" id="PF13902">
    <property type="entry name" value="R3H-assoc"/>
    <property type="match status" value="1"/>
</dbReference>
<feature type="compositionally biased region" description="Basic and acidic residues" evidence="1">
    <location>
        <begin position="247"/>
        <end position="257"/>
    </location>
</feature>
<evidence type="ECO:0000259" key="2">
    <source>
        <dbReference type="Pfam" id="PF13902"/>
    </source>
</evidence>
<feature type="compositionally biased region" description="Basic and acidic residues" evidence="1">
    <location>
        <begin position="81"/>
        <end position="92"/>
    </location>
</feature>
<gene>
    <name evidence="3" type="ORF">RRF57_012268</name>
</gene>
<comment type="caution">
    <text evidence="3">The sequence shown here is derived from an EMBL/GenBank/DDBJ whole genome shotgun (WGS) entry which is preliminary data.</text>
</comment>
<organism evidence="3 4">
    <name type="scientific">Xylaria bambusicola</name>
    <dbReference type="NCBI Taxonomy" id="326684"/>
    <lineage>
        <taxon>Eukaryota</taxon>
        <taxon>Fungi</taxon>
        <taxon>Dikarya</taxon>
        <taxon>Ascomycota</taxon>
        <taxon>Pezizomycotina</taxon>
        <taxon>Sordariomycetes</taxon>
        <taxon>Xylariomycetidae</taxon>
        <taxon>Xylariales</taxon>
        <taxon>Xylariaceae</taxon>
        <taxon>Xylaria</taxon>
    </lineage>
</organism>
<dbReference type="AlphaFoldDB" id="A0AAN7V1J7"/>
<dbReference type="InterPro" id="IPR025952">
    <property type="entry name" value="R3H-assoc_dom"/>
</dbReference>
<feature type="region of interest" description="Disordered" evidence="1">
    <location>
        <begin position="247"/>
        <end position="267"/>
    </location>
</feature>
<feature type="region of interest" description="Disordered" evidence="1">
    <location>
        <begin position="279"/>
        <end position="321"/>
    </location>
</feature>
<feature type="region of interest" description="Disordered" evidence="1">
    <location>
        <begin position="69"/>
        <end position="120"/>
    </location>
</feature>
<keyword evidence="4" id="KW-1185">Reference proteome</keyword>